<reference evidence="4" key="1">
    <citation type="submission" date="2022-06" db="EMBL/GenBank/DDBJ databases">
        <title>Isolation of gut microbiota from human fecal samples.</title>
        <authorList>
            <person name="Pamer E.G."/>
            <person name="Barat B."/>
            <person name="Waligurski E."/>
            <person name="Medina S."/>
            <person name="Paddock L."/>
            <person name="Mostad J."/>
        </authorList>
    </citation>
    <scope>NUCLEOTIDE SEQUENCE</scope>
    <source>
        <strain evidence="4">DFI.6.24</strain>
    </source>
</reference>
<dbReference type="GO" id="GO:0043456">
    <property type="term" value="P:regulation of pentose-phosphate shunt"/>
    <property type="evidence" value="ECO:0007669"/>
    <property type="project" value="TreeGrafter"/>
</dbReference>
<keyword evidence="1" id="KW-0378">Hydrolase</keyword>
<dbReference type="Proteomes" id="UP001204814">
    <property type="component" value="Unassembled WGS sequence"/>
</dbReference>
<dbReference type="Pfam" id="PF00300">
    <property type="entry name" value="His_Phos_1"/>
    <property type="match status" value="1"/>
</dbReference>
<dbReference type="Gene3D" id="3.40.50.1240">
    <property type="entry name" value="Phosphoglycerate mutase-like"/>
    <property type="match status" value="1"/>
</dbReference>
<feature type="binding site" evidence="3">
    <location>
        <begin position="7"/>
        <end position="14"/>
    </location>
    <ligand>
        <name>substrate</name>
    </ligand>
</feature>
<dbReference type="InterPro" id="IPR001345">
    <property type="entry name" value="PG/BPGM_mutase_AS"/>
</dbReference>
<evidence type="ECO:0000313" key="4">
    <source>
        <dbReference type="EMBL" id="MCQ5061984.1"/>
    </source>
</evidence>
<dbReference type="SMART" id="SM00855">
    <property type="entry name" value="PGAM"/>
    <property type="match status" value="1"/>
</dbReference>
<dbReference type="PIRSF" id="PIRSF000709">
    <property type="entry name" value="6PFK_2-Ptase"/>
    <property type="match status" value="1"/>
</dbReference>
<dbReference type="PROSITE" id="PS00175">
    <property type="entry name" value="PG_MUTASE"/>
    <property type="match status" value="1"/>
</dbReference>
<dbReference type="InterPro" id="IPR029033">
    <property type="entry name" value="His_PPase_superfam"/>
</dbReference>
<dbReference type="CDD" id="cd07067">
    <property type="entry name" value="HP_PGM_like"/>
    <property type="match status" value="1"/>
</dbReference>
<name>A0AAP2XMX1_9FIRM</name>
<evidence type="ECO:0000256" key="2">
    <source>
        <dbReference type="PIRSR" id="PIRSR613078-1"/>
    </source>
</evidence>
<dbReference type="PANTHER" id="PTHR46517">
    <property type="entry name" value="FRUCTOSE-2,6-BISPHOSPHATASE TIGAR"/>
    <property type="match status" value="1"/>
</dbReference>
<protein>
    <submittedName>
        <fullName evidence="4">Histidine phosphatase family protein</fullName>
    </submittedName>
</protein>
<dbReference type="GO" id="GO:0045820">
    <property type="term" value="P:negative regulation of glycolytic process"/>
    <property type="evidence" value="ECO:0007669"/>
    <property type="project" value="TreeGrafter"/>
</dbReference>
<dbReference type="PANTHER" id="PTHR46517:SF1">
    <property type="entry name" value="FRUCTOSE-2,6-BISPHOSPHATASE TIGAR"/>
    <property type="match status" value="1"/>
</dbReference>
<comment type="caution">
    <text evidence="4">The sequence shown here is derived from an EMBL/GenBank/DDBJ whole genome shotgun (WGS) entry which is preliminary data.</text>
</comment>
<dbReference type="RefSeq" id="WP_117347348.1">
    <property type="nucleotide sequence ID" value="NZ_JAJDKX010000015.1"/>
</dbReference>
<feature type="binding site" evidence="3">
    <location>
        <position position="57"/>
    </location>
    <ligand>
        <name>substrate</name>
    </ligand>
</feature>
<dbReference type="EMBL" id="JANGBO010000008">
    <property type="protein sequence ID" value="MCQ5061984.1"/>
    <property type="molecule type" value="Genomic_DNA"/>
</dbReference>
<evidence type="ECO:0000256" key="1">
    <source>
        <dbReference type="ARBA" id="ARBA00022801"/>
    </source>
</evidence>
<dbReference type="InterPro" id="IPR013078">
    <property type="entry name" value="His_Pase_superF_clade-1"/>
</dbReference>
<organism evidence="4 5">
    <name type="scientific">Faecalibacillus intestinalis</name>
    <dbReference type="NCBI Taxonomy" id="1982626"/>
    <lineage>
        <taxon>Bacteria</taxon>
        <taxon>Bacillati</taxon>
        <taxon>Bacillota</taxon>
        <taxon>Erysipelotrichia</taxon>
        <taxon>Erysipelotrichales</taxon>
        <taxon>Coprobacillaceae</taxon>
        <taxon>Faecalibacillus</taxon>
    </lineage>
</organism>
<feature type="active site" description="Proton donor/acceptor" evidence="2">
    <location>
        <position position="81"/>
    </location>
</feature>
<feature type="active site" description="Tele-phosphohistidine intermediate" evidence="2">
    <location>
        <position position="8"/>
    </location>
</feature>
<dbReference type="InterPro" id="IPR051695">
    <property type="entry name" value="Phosphoglycerate_Mutase"/>
</dbReference>
<dbReference type="AlphaFoldDB" id="A0AAP2XMX1"/>
<gene>
    <name evidence="4" type="ORF">NE542_09170</name>
</gene>
<evidence type="ECO:0000256" key="3">
    <source>
        <dbReference type="PIRSR" id="PIRSR613078-2"/>
    </source>
</evidence>
<sequence>MKLYIVRHGQTDYNIDNKVCGISNVELTDLGKQQAIKAREQLEDQKIDYIFASPLQRAYDTAKIINEKYHLNIQIDSRVQEINFGQFEGVINNKEFQYYKQNHALHYPQGESLFQVVHRVYSFLDELEQKYPDKNILVVCHGGIVRVIHSYFHDMTNDDLMTWLPENCCIQCYEK</sequence>
<dbReference type="GO" id="GO:0005829">
    <property type="term" value="C:cytosol"/>
    <property type="evidence" value="ECO:0007669"/>
    <property type="project" value="TreeGrafter"/>
</dbReference>
<accession>A0AAP2XMX1</accession>
<proteinExistence type="predicted"/>
<dbReference type="GO" id="GO:0004331">
    <property type="term" value="F:fructose-2,6-bisphosphate 2-phosphatase activity"/>
    <property type="evidence" value="ECO:0007669"/>
    <property type="project" value="TreeGrafter"/>
</dbReference>
<dbReference type="SUPFAM" id="SSF53254">
    <property type="entry name" value="Phosphoglycerate mutase-like"/>
    <property type="match status" value="1"/>
</dbReference>
<evidence type="ECO:0000313" key="5">
    <source>
        <dbReference type="Proteomes" id="UP001204814"/>
    </source>
</evidence>